<feature type="compositionally biased region" description="Low complexity" evidence="1">
    <location>
        <begin position="244"/>
        <end position="259"/>
    </location>
</feature>
<gene>
    <name evidence="2" type="ORF">B0A55_12598</name>
</gene>
<feature type="compositionally biased region" description="Basic and acidic residues" evidence="1">
    <location>
        <begin position="177"/>
        <end position="189"/>
    </location>
</feature>
<feature type="region of interest" description="Disordered" evidence="1">
    <location>
        <begin position="114"/>
        <end position="190"/>
    </location>
</feature>
<organism evidence="2 3">
    <name type="scientific">Friedmanniomyces simplex</name>
    <dbReference type="NCBI Taxonomy" id="329884"/>
    <lineage>
        <taxon>Eukaryota</taxon>
        <taxon>Fungi</taxon>
        <taxon>Dikarya</taxon>
        <taxon>Ascomycota</taxon>
        <taxon>Pezizomycotina</taxon>
        <taxon>Dothideomycetes</taxon>
        <taxon>Dothideomycetidae</taxon>
        <taxon>Mycosphaerellales</taxon>
        <taxon>Teratosphaeriaceae</taxon>
        <taxon>Friedmanniomyces</taxon>
    </lineage>
</organism>
<comment type="caution">
    <text evidence="2">The sequence shown here is derived from an EMBL/GenBank/DDBJ whole genome shotgun (WGS) entry which is preliminary data.</text>
</comment>
<dbReference type="STRING" id="329884.A0A4U0WIT9"/>
<dbReference type="AlphaFoldDB" id="A0A4U0WIT9"/>
<sequence length="1006" mass="101661">MEIQDSSLTVQDEEASVTEPRGGDLEAANVGIDELPGYPDWSKTQASAADIGAYNGIGLISQHAAALKQRKKAKEQRERCVLAELPSVAYPRTSVERSQAVLCGSASPSAQSSAALNLSTHGPDISAMKNSKLPARDGESATAQLQRKDRSIDAGHVGDDEPDDSTLEDPSCARPTGKPDTRLSTDRGDNAAGKVEAQNLTGSSDAAADAAGSVNVQEAAAGNAGTASDKGMTAVTDPPCPGMIPNRTRTTITPTPTGVGPNTYNLNGSILTSPSVYVSFFDVIYNAVSSNQTVNYVTNTLMAFRPTDIKSQRGYHGSNGNYSFNYADLPLNPVPSSALFGQADCLVNKDGCVPMETTSYAPALAFPSVFYQLSDINPKWTGKSCMLMGNYKGIWVPPVACQPTSSAAGPGPAPVAYTTSSSSSQSSQAKPSSTPTQSPPQTSTRGAQTSSSQSTQSSYTAEAESTESTSSTNAPPESSYAESTSSSVLNTQPSDPTSPMSSSDPRTASTKSSNDVGGIIASAIGMTQTSTDPTTAGDASSQQITEGSSSSGASSGSSADPAGMLASVLGHAGDSSDITGTVVQDPSTQDSSVADPVTAALTATLRSDTDPASNPAQTYNAVFTLDGSTVSAMVQPSGHLVISGTTLAPGQTISFGGQAVSLNSDGAIIAGTSTIVPITTGGVSDPAEQTAIFTLSGSTVSAMVQPSGHLVISGTTLAPGQTISFGGQAVSLNSDGAIIAGTSTIVPITTGGVSDPAEQTAIFTLSGSTVSAMVQPSGHLVISGTTLAPGQTISFGGQAVSLNSDGAIIAGTSTIVPITTGGVSDPAEQTAIFTLSGSTVSAMVQPSGHLVISGTTLAPGQTISFGGQAVSLNSDGAIIAGTSTIVPMATGGVSDLAEKTAIFTAGGSIYTAIEQATSFIVIGQTTLSAGGSAVTLGGNGAVAKYDARSKQRRGYCDAIPCDERQCSEYWSDEWRPRLGIRGGEAVVNDVGCCKRLVPPNTGAEIM</sequence>
<feature type="compositionally biased region" description="Low complexity" evidence="1">
    <location>
        <begin position="540"/>
        <end position="559"/>
    </location>
</feature>
<evidence type="ECO:0000313" key="2">
    <source>
        <dbReference type="EMBL" id="TKA62398.1"/>
    </source>
</evidence>
<accession>A0A4U0WIT9</accession>
<feature type="region of interest" description="Disordered" evidence="1">
    <location>
        <begin position="528"/>
        <end position="594"/>
    </location>
</feature>
<proteinExistence type="predicted"/>
<name>A0A4U0WIT9_9PEZI</name>
<feature type="non-terminal residue" evidence="2">
    <location>
        <position position="1006"/>
    </location>
</feature>
<protein>
    <submittedName>
        <fullName evidence="2">Uncharacterized protein</fullName>
    </submittedName>
</protein>
<feature type="compositionally biased region" description="Polar residues" evidence="1">
    <location>
        <begin position="528"/>
        <end position="539"/>
    </location>
</feature>
<dbReference type="Proteomes" id="UP000309340">
    <property type="component" value="Unassembled WGS sequence"/>
</dbReference>
<feature type="region of interest" description="Disordered" evidence="1">
    <location>
        <begin position="1"/>
        <end position="25"/>
    </location>
</feature>
<feature type="compositionally biased region" description="Basic and acidic residues" evidence="1">
    <location>
        <begin position="146"/>
        <end position="159"/>
    </location>
</feature>
<feature type="compositionally biased region" description="Polar residues" evidence="1">
    <location>
        <begin position="1"/>
        <end position="10"/>
    </location>
</feature>
<dbReference type="EMBL" id="NAJQ01001080">
    <property type="protein sequence ID" value="TKA62398.1"/>
    <property type="molecule type" value="Genomic_DNA"/>
</dbReference>
<evidence type="ECO:0000256" key="1">
    <source>
        <dbReference type="SAM" id="MobiDB-lite"/>
    </source>
</evidence>
<dbReference type="OrthoDB" id="3922889at2759"/>
<reference evidence="2 3" key="1">
    <citation type="submission" date="2017-03" db="EMBL/GenBank/DDBJ databases">
        <title>Genomes of endolithic fungi from Antarctica.</title>
        <authorList>
            <person name="Coleine C."/>
            <person name="Masonjones S."/>
            <person name="Stajich J.E."/>
        </authorList>
    </citation>
    <scope>NUCLEOTIDE SEQUENCE [LARGE SCALE GENOMIC DNA]</scope>
    <source>
        <strain evidence="2 3">CCFEE 5184</strain>
    </source>
</reference>
<keyword evidence="3" id="KW-1185">Reference proteome</keyword>
<feature type="region of interest" description="Disordered" evidence="1">
    <location>
        <begin position="403"/>
        <end position="515"/>
    </location>
</feature>
<feature type="compositionally biased region" description="Low complexity" evidence="1">
    <location>
        <begin position="418"/>
        <end position="505"/>
    </location>
</feature>
<evidence type="ECO:0000313" key="3">
    <source>
        <dbReference type="Proteomes" id="UP000309340"/>
    </source>
</evidence>
<feature type="compositionally biased region" description="Polar residues" evidence="1">
    <location>
        <begin position="506"/>
        <end position="515"/>
    </location>
</feature>
<feature type="compositionally biased region" description="Polar residues" evidence="1">
    <location>
        <begin position="576"/>
        <end position="592"/>
    </location>
</feature>
<feature type="region of interest" description="Disordered" evidence="1">
    <location>
        <begin position="238"/>
        <end position="259"/>
    </location>
</feature>